<proteinExistence type="predicted"/>
<evidence type="ECO:0000256" key="5">
    <source>
        <dbReference type="SAM" id="Phobius"/>
    </source>
</evidence>
<comment type="caution">
    <text evidence="6">The sequence shown here is derived from an EMBL/GenBank/DDBJ whole genome shotgun (WGS) entry which is preliminary data.</text>
</comment>
<feature type="transmembrane region" description="Helical" evidence="5">
    <location>
        <begin position="72"/>
        <end position="96"/>
    </location>
</feature>
<gene>
    <name evidence="6" type="ORF">U0070_001682</name>
</gene>
<keyword evidence="3 5" id="KW-1133">Transmembrane helix</keyword>
<dbReference type="Proteomes" id="UP001488838">
    <property type="component" value="Unassembled WGS sequence"/>
</dbReference>
<accession>A0AAW0JDS9</accession>
<dbReference type="InterPro" id="IPR007237">
    <property type="entry name" value="CD20-like"/>
</dbReference>
<evidence type="ECO:0000256" key="3">
    <source>
        <dbReference type="ARBA" id="ARBA00022989"/>
    </source>
</evidence>
<evidence type="ECO:0000313" key="6">
    <source>
        <dbReference type="EMBL" id="KAK7824211.1"/>
    </source>
</evidence>
<keyword evidence="7" id="KW-1185">Reference proteome</keyword>
<organism evidence="6 7">
    <name type="scientific">Myodes glareolus</name>
    <name type="common">Bank vole</name>
    <name type="synonym">Clethrionomys glareolus</name>
    <dbReference type="NCBI Taxonomy" id="447135"/>
    <lineage>
        <taxon>Eukaryota</taxon>
        <taxon>Metazoa</taxon>
        <taxon>Chordata</taxon>
        <taxon>Craniata</taxon>
        <taxon>Vertebrata</taxon>
        <taxon>Euteleostomi</taxon>
        <taxon>Mammalia</taxon>
        <taxon>Eutheria</taxon>
        <taxon>Euarchontoglires</taxon>
        <taxon>Glires</taxon>
        <taxon>Rodentia</taxon>
        <taxon>Myomorpha</taxon>
        <taxon>Muroidea</taxon>
        <taxon>Cricetidae</taxon>
        <taxon>Arvicolinae</taxon>
        <taxon>Myodes</taxon>
    </lineage>
</organism>
<sequence length="133" mass="14813">MIPQVVTNEIVTVILPNGVYFSQTDKPQPTHKLQGNLKKHLKAEMKVIVVNQTQNALEWMEGTEGNTVEGSLITNILSILFAFMGIVILSVSLAGLHPASEQCEQSKLFRPAEQYYYHRPLDNNDCSSTKAVL</sequence>
<evidence type="ECO:0000313" key="7">
    <source>
        <dbReference type="Proteomes" id="UP001488838"/>
    </source>
</evidence>
<evidence type="ECO:0000256" key="1">
    <source>
        <dbReference type="ARBA" id="ARBA00004141"/>
    </source>
</evidence>
<dbReference type="GO" id="GO:0016020">
    <property type="term" value="C:membrane"/>
    <property type="evidence" value="ECO:0007669"/>
    <property type="project" value="UniProtKB-SubCell"/>
</dbReference>
<keyword evidence="4 5" id="KW-0472">Membrane</keyword>
<keyword evidence="2 5" id="KW-0812">Transmembrane</keyword>
<dbReference type="AlphaFoldDB" id="A0AAW0JDS9"/>
<dbReference type="EMBL" id="JBBHLL010000047">
    <property type="protein sequence ID" value="KAK7824211.1"/>
    <property type="molecule type" value="Genomic_DNA"/>
</dbReference>
<evidence type="ECO:0000256" key="4">
    <source>
        <dbReference type="ARBA" id="ARBA00023136"/>
    </source>
</evidence>
<evidence type="ECO:0000256" key="2">
    <source>
        <dbReference type="ARBA" id="ARBA00022692"/>
    </source>
</evidence>
<reference evidence="6 7" key="1">
    <citation type="journal article" date="2023" name="bioRxiv">
        <title>Conserved and derived expression patterns and positive selection on dental genes reveal complex evolutionary context of ever-growing rodent molars.</title>
        <authorList>
            <person name="Calamari Z.T."/>
            <person name="Song A."/>
            <person name="Cohen E."/>
            <person name="Akter M."/>
            <person name="Roy R.D."/>
            <person name="Hallikas O."/>
            <person name="Christensen M.M."/>
            <person name="Li P."/>
            <person name="Marangoni P."/>
            <person name="Jernvall J."/>
            <person name="Klein O.D."/>
        </authorList>
    </citation>
    <scope>NUCLEOTIDE SEQUENCE [LARGE SCALE GENOMIC DNA]</scope>
    <source>
        <strain evidence="6">V071</strain>
    </source>
</reference>
<comment type="subcellular location">
    <subcellularLocation>
        <location evidence="1">Membrane</location>
        <topology evidence="1">Multi-pass membrane protein</topology>
    </subcellularLocation>
</comment>
<feature type="non-terminal residue" evidence="6">
    <location>
        <position position="133"/>
    </location>
</feature>
<protein>
    <submittedName>
        <fullName evidence="6">Uncharacterized protein</fullName>
    </submittedName>
</protein>
<dbReference type="Pfam" id="PF04103">
    <property type="entry name" value="CD20"/>
    <property type="match status" value="1"/>
</dbReference>
<name>A0AAW0JDS9_MYOGA</name>